<dbReference type="Pfam" id="PF13177">
    <property type="entry name" value="DNA_pol3_delta2"/>
    <property type="match status" value="1"/>
</dbReference>
<keyword evidence="6 8" id="KW-0239">DNA-directed DNA polymerase</keyword>
<keyword evidence="4" id="KW-0862">Zinc</keyword>
<dbReference type="GO" id="GO:0006261">
    <property type="term" value="P:DNA-templated DNA replication"/>
    <property type="evidence" value="ECO:0007669"/>
    <property type="project" value="TreeGrafter"/>
</dbReference>
<dbReference type="InterPro" id="IPR012763">
    <property type="entry name" value="DNA_pol_III_sug/sutau_N"/>
</dbReference>
<dbReference type="InterPro" id="IPR045085">
    <property type="entry name" value="HLD_clamp_pol_III_gamma_tau"/>
</dbReference>
<dbReference type="InterPro" id="IPR050238">
    <property type="entry name" value="DNA_Rep/Repair_Clamp_Loader"/>
</dbReference>
<dbReference type="AlphaFoldDB" id="A0A2H0VKV0"/>
<dbReference type="Pfam" id="PF22608">
    <property type="entry name" value="DNAX_ATPase_lid"/>
    <property type="match status" value="1"/>
</dbReference>
<evidence type="ECO:0000256" key="8">
    <source>
        <dbReference type="RuleBase" id="RU364063"/>
    </source>
</evidence>
<dbReference type="GO" id="GO:0003887">
    <property type="term" value="F:DNA-directed DNA polymerase activity"/>
    <property type="evidence" value="ECO:0007669"/>
    <property type="project" value="UniProtKB-KW"/>
</dbReference>
<evidence type="ECO:0000256" key="3">
    <source>
        <dbReference type="ARBA" id="ARBA00022741"/>
    </source>
</evidence>
<dbReference type="InterPro" id="IPR003593">
    <property type="entry name" value="AAA+_ATPase"/>
</dbReference>
<reference evidence="11" key="1">
    <citation type="submission" date="2017-09" db="EMBL/GenBank/DDBJ databases">
        <title>Depth-based differentiation of microbial function through sediment-hosted aquifers and enrichment of novel symbionts in the deep terrestrial subsurface.</title>
        <authorList>
            <person name="Probst A.J."/>
            <person name="Ladd B."/>
            <person name="Jarett J.K."/>
            <person name="Geller-Mcgrath D.E."/>
            <person name="Sieber C.M.K."/>
            <person name="Emerson J.B."/>
            <person name="Anantharaman K."/>
            <person name="Thomas B.C."/>
            <person name="Malmstrom R."/>
            <person name="Stieglmeier M."/>
            <person name="Klingl A."/>
            <person name="Woyke T."/>
            <person name="Ryan C.M."/>
            <person name="Banfield J.F."/>
        </authorList>
    </citation>
    <scope>NUCLEOTIDE SEQUENCE [LARGE SCALE GENOMIC DNA]</scope>
</reference>
<dbReference type="InterPro" id="IPR027417">
    <property type="entry name" value="P-loop_NTPase"/>
</dbReference>
<evidence type="ECO:0000256" key="4">
    <source>
        <dbReference type="ARBA" id="ARBA00022833"/>
    </source>
</evidence>
<dbReference type="SMART" id="SM00382">
    <property type="entry name" value="AAA"/>
    <property type="match status" value="1"/>
</dbReference>
<keyword evidence="8" id="KW-0235">DNA replication</keyword>
<evidence type="ECO:0000256" key="6">
    <source>
        <dbReference type="ARBA" id="ARBA00022932"/>
    </source>
</evidence>
<accession>A0A2H0VKV0</accession>
<evidence type="ECO:0000313" key="10">
    <source>
        <dbReference type="EMBL" id="PIR98979.1"/>
    </source>
</evidence>
<name>A0A2H0VKV0_9BACT</name>
<keyword evidence="8" id="KW-0548">Nucleotidyltransferase</keyword>
<evidence type="ECO:0000259" key="9">
    <source>
        <dbReference type="SMART" id="SM00382"/>
    </source>
</evidence>
<evidence type="ECO:0000313" key="11">
    <source>
        <dbReference type="Proteomes" id="UP000230796"/>
    </source>
</evidence>
<organism evidence="10 11">
    <name type="scientific">Candidatus Collierbacteria bacterium CG10_big_fil_rev_8_21_14_0_10_44_9</name>
    <dbReference type="NCBI Taxonomy" id="1974535"/>
    <lineage>
        <taxon>Bacteria</taxon>
        <taxon>Candidatus Collieribacteriota</taxon>
    </lineage>
</organism>
<evidence type="ECO:0000256" key="7">
    <source>
        <dbReference type="ARBA" id="ARBA00049244"/>
    </source>
</evidence>
<sequence>MNLYLKYRPKTIDELDLSGVRKILSDIVKANNVAHAYLLTGPRGSGKTSTARVLARMVNCERNGEKLGEPCNKCSACQSILNSSAIDVIEIDAASNRGIDDIRELKEKIRLAPAILRKKVYIIDEVHMLTTEAFNALLKTLEEPPSHSLFILCTTELHKVPETIISRCAQIQFTKATPSEMLRSFKRVIEGERATADEGALEYLSKAVDGSFRDGVKIIDQVISHSRSVILADVEQVISGSRGYRVELIVKSLSEKNVTESLRLFNEAITNGIDMNYLLVSVMRGLRDKLLMGEVEIEVTKFIFVLDEVARRMATSLDGELLIQVAIVEWCGIDSSTAVGMTKKVETVQQSSRAESRDPVAKPVTTEVKSSWASMKEKIKSGEKIGKSDTIDEAIAIFSS</sequence>
<evidence type="ECO:0000256" key="5">
    <source>
        <dbReference type="ARBA" id="ARBA00022840"/>
    </source>
</evidence>
<evidence type="ECO:0000256" key="2">
    <source>
        <dbReference type="ARBA" id="ARBA00022723"/>
    </source>
</evidence>
<evidence type="ECO:0000256" key="1">
    <source>
        <dbReference type="ARBA" id="ARBA00006360"/>
    </source>
</evidence>
<keyword evidence="8" id="KW-0808">Transferase</keyword>
<dbReference type="SUPFAM" id="SSF52540">
    <property type="entry name" value="P-loop containing nucleoside triphosphate hydrolases"/>
    <property type="match status" value="1"/>
</dbReference>
<dbReference type="Gene3D" id="3.40.50.300">
    <property type="entry name" value="P-loop containing nucleotide triphosphate hydrolases"/>
    <property type="match status" value="1"/>
</dbReference>
<dbReference type="PANTHER" id="PTHR11669">
    <property type="entry name" value="REPLICATION FACTOR C / DNA POLYMERASE III GAMMA-TAU SUBUNIT"/>
    <property type="match status" value="1"/>
</dbReference>
<feature type="domain" description="AAA+ ATPase" evidence="9">
    <location>
        <begin position="33"/>
        <end position="177"/>
    </location>
</feature>
<keyword evidence="3 8" id="KW-0547">Nucleotide-binding</keyword>
<comment type="similarity">
    <text evidence="1 8">Belongs to the DnaX/STICHEL family.</text>
</comment>
<dbReference type="CDD" id="cd00009">
    <property type="entry name" value="AAA"/>
    <property type="match status" value="1"/>
</dbReference>
<dbReference type="GO" id="GO:0009360">
    <property type="term" value="C:DNA polymerase III complex"/>
    <property type="evidence" value="ECO:0007669"/>
    <property type="project" value="InterPro"/>
</dbReference>
<dbReference type="EMBL" id="PFAF01000039">
    <property type="protein sequence ID" value="PIR98979.1"/>
    <property type="molecule type" value="Genomic_DNA"/>
</dbReference>
<proteinExistence type="inferred from homology"/>
<dbReference type="PANTHER" id="PTHR11669:SF0">
    <property type="entry name" value="PROTEIN STICHEL-LIKE 2"/>
    <property type="match status" value="1"/>
</dbReference>
<gene>
    <name evidence="8 10" type="primary">dnaX</name>
    <name evidence="10" type="ORF">COT87_01935</name>
</gene>
<keyword evidence="5 8" id="KW-0067">ATP-binding</keyword>
<comment type="caution">
    <text evidence="10">The sequence shown here is derived from an EMBL/GenBank/DDBJ whole genome shotgun (WGS) entry which is preliminary data.</text>
</comment>
<dbReference type="Gene3D" id="1.10.8.60">
    <property type="match status" value="1"/>
</dbReference>
<keyword evidence="2" id="KW-0479">Metal-binding</keyword>
<dbReference type="EC" id="2.7.7.7" evidence="8"/>
<comment type="catalytic activity">
    <reaction evidence="7 8">
        <text>DNA(n) + a 2'-deoxyribonucleoside 5'-triphosphate = DNA(n+1) + diphosphate</text>
        <dbReference type="Rhea" id="RHEA:22508"/>
        <dbReference type="Rhea" id="RHEA-COMP:17339"/>
        <dbReference type="Rhea" id="RHEA-COMP:17340"/>
        <dbReference type="ChEBI" id="CHEBI:33019"/>
        <dbReference type="ChEBI" id="CHEBI:61560"/>
        <dbReference type="ChEBI" id="CHEBI:173112"/>
        <dbReference type="EC" id="2.7.7.7"/>
    </reaction>
</comment>
<dbReference type="GO" id="GO:0005524">
    <property type="term" value="F:ATP binding"/>
    <property type="evidence" value="ECO:0007669"/>
    <property type="project" value="UniProtKB-KW"/>
</dbReference>
<protein>
    <recommendedName>
        <fullName evidence="8">DNA polymerase III subunit gamma/tau</fullName>
        <ecNumber evidence="8">2.7.7.7</ecNumber>
    </recommendedName>
</protein>
<comment type="subunit">
    <text evidence="8">DNA polymerase III contains a core (composed of alpha, epsilon and theta chains) that associates with a tau subunit. This core dimerizes to form the POLIII' complex. PolIII' associates with the gamma complex (composed of gamma, delta, delta', psi and chi chains) and with the beta chain to form the complete DNA polymerase III complex.</text>
</comment>
<comment type="function">
    <text evidence="8">DNA polymerase III is a complex, multichain enzyme responsible for most of the replicative synthesis in bacteria. This DNA polymerase also exhibits 3' to 5' exonuclease activity.</text>
</comment>
<dbReference type="Proteomes" id="UP000230796">
    <property type="component" value="Unassembled WGS sequence"/>
</dbReference>
<dbReference type="NCBIfam" id="TIGR02397">
    <property type="entry name" value="dnaX_nterm"/>
    <property type="match status" value="1"/>
</dbReference>
<dbReference type="GO" id="GO:0046872">
    <property type="term" value="F:metal ion binding"/>
    <property type="evidence" value="ECO:0007669"/>
    <property type="project" value="UniProtKB-KW"/>
</dbReference>